<dbReference type="EMBL" id="CAGKOT010000019">
    <property type="protein sequence ID" value="CAB5364028.1"/>
    <property type="molecule type" value="Genomic_DNA"/>
</dbReference>
<gene>
    <name evidence="1" type="ORF">CHRIB12_LOCUS9779</name>
</gene>
<sequence length="95" mass="11347">MKRCWDSNPDKRPSAIEIEELIRLFYNSYCSTNTRREGIEIEKQFKEAEMFRTTIKNRQLIIHTQAIYTSRLLNSFTKDLAEYTNDNTECLDCEI</sequence>
<evidence type="ECO:0000313" key="1">
    <source>
        <dbReference type="EMBL" id="CAB5364028.1"/>
    </source>
</evidence>
<accession>A0A915Z6S0</accession>
<protein>
    <recommendedName>
        <fullName evidence="3">Serine-threonine/tyrosine-protein kinase catalytic domain-containing protein</fullName>
    </recommendedName>
</protein>
<proteinExistence type="predicted"/>
<comment type="caution">
    <text evidence="1">The sequence shown here is derived from an EMBL/GenBank/DDBJ whole genome shotgun (WGS) entry which is preliminary data.</text>
</comment>
<evidence type="ECO:0000313" key="2">
    <source>
        <dbReference type="Proteomes" id="UP000684084"/>
    </source>
</evidence>
<dbReference type="Proteomes" id="UP000684084">
    <property type="component" value="Unassembled WGS sequence"/>
</dbReference>
<dbReference type="AlphaFoldDB" id="A0A915Z6S0"/>
<evidence type="ECO:0008006" key="3">
    <source>
        <dbReference type="Google" id="ProtNLM"/>
    </source>
</evidence>
<organism evidence="1 2">
    <name type="scientific">Rhizophagus irregularis</name>
    <dbReference type="NCBI Taxonomy" id="588596"/>
    <lineage>
        <taxon>Eukaryota</taxon>
        <taxon>Fungi</taxon>
        <taxon>Fungi incertae sedis</taxon>
        <taxon>Mucoromycota</taxon>
        <taxon>Glomeromycotina</taxon>
        <taxon>Glomeromycetes</taxon>
        <taxon>Glomerales</taxon>
        <taxon>Glomeraceae</taxon>
        <taxon>Rhizophagus</taxon>
    </lineage>
</organism>
<name>A0A915Z6S0_9GLOM</name>
<reference evidence="1" key="1">
    <citation type="submission" date="2020-05" db="EMBL/GenBank/DDBJ databases">
        <authorList>
            <person name="Rincon C."/>
            <person name="Sanders R I."/>
            <person name="Robbins C."/>
            <person name="Chaturvedi A."/>
        </authorList>
    </citation>
    <scope>NUCLEOTIDE SEQUENCE</scope>
    <source>
        <strain evidence="1">CHB12</strain>
    </source>
</reference>
<dbReference type="OrthoDB" id="2425366at2759"/>